<comment type="caution">
    <text evidence="2">The sequence shown here is derived from an EMBL/GenBank/DDBJ whole genome shotgun (WGS) entry which is preliminary data.</text>
</comment>
<name>A0ABS3C1F7_9BACT</name>
<reference evidence="2 3" key="1">
    <citation type="submission" date="2021-03" db="EMBL/GenBank/DDBJ databases">
        <title>novel species isolated from a fishpond in China.</title>
        <authorList>
            <person name="Lu H."/>
            <person name="Cai Z."/>
        </authorList>
    </citation>
    <scope>NUCLEOTIDE SEQUENCE [LARGE SCALE GENOMIC DNA]</scope>
    <source>
        <strain evidence="2 3">H41</strain>
    </source>
</reference>
<protein>
    <submittedName>
        <fullName evidence="2">Type II toxin-antitoxin system RelE/ParE family toxin</fullName>
    </submittedName>
</protein>
<dbReference type="InterPro" id="IPR007712">
    <property type="entry name" value="RelE/ParE_toxin"/>
</dbReference>
<sequence>MEVFLSPLAERKLEELLHYLERRWSQRVKNQFLEKFRASIALVKSYPESCRLLEGFPGVRKCVISKESSFFYRIHSEAIEIITVFDNRQDLDRVFNEHDF</sequence>
<keyword evidence="3" id="KW-1185">Reference proteome</keyword>
<dbReference type="Proteomes" id="UP000664317">
    <property type="component" value="Unassembled WGS sequence"/>
</dbReference>
<organism evidence="2 3">
    <name type="scientific">Algoriphagus oliviformis</name>
    <dbReference type="NCBI Taxonomy" id="2811231"/>
    <lineage>
        <taxon>Bacteria</taxon>
        <taxon>Pseudomonadati</taxon>
        <taxon>Bacteroidota</taxon>
        <taxon>Cytophagia</taxon>
        <taxon>Cytophagales</taxon>
        <taxon>Cyclobacteriaceae</taxon>
        <taxon>Algoriphagus</taxon>
    </lineage>
</organism>
<accession>A0ABS3C1F7</accession>
<evidence type="ECO:0000313" key="3">
    <source>
        <dbReference type="Proteomes" id="UP000664317"/>
    </source>
</evidence>
<dbReference type="InterPro" id="IPR035093">
    <property type="entry name" value="RelE/ParE_toxin_dom_sf"/>
</dbReference>
<proteinExistence type="predicted"/>
<dbReference type="Pfam" id="PF05016">
    <property type="entry name" value="ParE_toxin"/>
    <property type="match status" value="1"/>
</dbReference>
<evidence type="ECO:0000256" key="1">
    <source>
        <dbReference type="ARBA" id="ARBA00022649"/>
    </source>
</evidence>
<evidence type="ECO:0000313" key="2">
    <source>
        <dbReference type="EMBL" id="MBN7810431.1"/>
    </source>
</evidence>
<gene>
    <name evidence="2" type="ORF">J0A68_05660</name>
</gene>
<dbReference type="EMBL" id="JAFKCT010000001">
    <property type="protein sequence ID" value="MBN7810431.1"/>
    <property type="molecule type" value="Genomic_DNA"/>
</dbReference>
<keyword evidence="1" id="KW-1277">Toxin-antitoxin system</keyword>
<dbReference type="RefSeq" id="WP_206577194.1">
    <property type="nucleotide sequence ID" value="NZ_JAFKCT010000001.1"/>
</dbReference>
<dbReference type="Gene3D" id="3.30.2310.20">
    <property type="entry name" value="RelE-like"/>
    <property type="match status" value="1"/>
</dbReference>